<evidence type="ECO:0000313" key="8">
    <source>
        <dbReference type="Proteomes" id="UP000535511"/>
    </source>
</evidence>
<dbReference type="PANTHER" id="PTHR30055:SF174">
    <property type="entry name" value="TRANSCRIPTIONAL REGULATORY PROTEIN (PROBABLY TETR-FAMILY)-RELATED"/>
    <property type="match status" value="1"/>
</dbReference>
<dbReference type="SUPFAM" id="SSF48498">
    <property type="entry name" value="Tetracyclin repressor-like, C-terminal domain"/>
    <property type="match status" value="1"/>
</dbReference>
<feature type="region of interest" description="Disordered" evidence="5">
    <location>
        <begin position="1"/>
        <end position="24"/>
    </location>
</feature>
<dbReference type="GO" id="GO:0000976">
    <property type="term" value="F:transcription cis-regulatory region binding"/>
    <property type="evidence" value="ECO:0007669"/>
    <property type="project" value="TreeGrafter"/>
</dbReference>
<dbReference type="Pfam" id="PF21943">
    <property type="entry name" value="TetR_C_46"/>
    <property type="match status" value="1"/>
</dbReference>
<protein>
    <submittedName>
        <fullName evidence="7">AcrR family transcriptional regulator</fullName>
    </submittedName>
</protein>
<accession>A0A7Y9E922</accession>
<feature type="domain" description="HTH tetR-type" evidence="6">
    <location>
        <begin position="25"/>
        <end position="85"/>
    </location>
</feature>
<dbReference type="EMBL" id="JACCBG010000001">
    <property type="protein sequence ID" value="NYD43126.1"/>
    <property type="molecule type" value="Genomic_DNA"/>
</dbReference>
<evidence type="ECO:0000256" key="3">
    <source>
        <dbReference type="ARBA" id="ARBA00023163"/>
    </source>
</evidence>
<dbReference type="Proteomes" id="UP000535511">
    <property type="component" value="Unassembled WGS sequence"/>
</dbReference>
<dbReference type="PRINTS" id="PR00455">
    <property type="entry name" value="HTHTETR"/>
</dbReference>
<dbReference type="Gene3D" id="1.10.357.10">
    <property type="entry name" value="Tetracycline Repressor, domain 2"/>
    <property type="match status" value="1"/>
</dbReference>
<keyword evidence="2 4" id="KW-0238">DNA-binding</keyword>
<comment type="caution">
    <text evidence="7">The sequence shown here is derived from an EMBL/GenBank/DDBJ whole genome shotgun (WGS) entry which is preliminary data.</text>
</comment>
<evidence type="ECO:0000313" key="7">
    <source>
        <dbReference type="EMBL" id="NYD43126.1"/>
    </source>
</evidence>
<evidence type="ECO:0000256" key="5">
    <source>
        <dbReference type="SAM" id="MobiDB-lite"/>
    </source>
</evidence>
<dbReference type="Pfam" id="PF00440">
    <property type="entry name" value="TetR_N"/>
    <property type="match status" value="1"/>
</dbReference>
<dbReference type="AlphaFoldDB" id="A0A7Y9E922"/>
<evidence type="ECO:0000256" key="1">
    <source>
        <dbReference type="ARBA" id="ARBA00023015"/>
    </source>
</evidence>
<dbReference type="InterPro" id="IPR001647">
    <property type="entry name" value="HTH_TetR"/>
</dbReference>
<name>A0A7Y9E922_9ACTN</name>
<organism evidence="7 8">
    <name type="scientific">Nocardioides panaciterrulae</name>
    <dbReference type="NCBI Taxonomy" id="661492"/>
    <lineage>
        <taxon>Bacteria</taxon>
        <taxon>Bacillati</taxon>
        <taxon>Actinomycetota</taxon>
        <taxon>Actinomycetes</taxon>
        <taxon>Propionibacteriales</taxon>
        <taxon>Nocardioidaceae</taxon>
        <taxon>Nocardioides</taxon>
    </lineage>
</organism>
<dbReference type="InterPro" id="IPR054129">
    <property type="entry name" value="DesT_TetR_C"/>
</dbReference>
<proteinExistence type="predicted"/>
<gene>
    <name evidence="7" type="ORF">BJZ21_003209</name>
</gene>
<feature type="DNA-binding region" description="H-T-H motif" evidence="4">
    <location>
        <begin position="48"/>
        <end position="67"/>
    </location>
</feature>
<dbReference type="RefSeq" id="WP_179664679.1">
    <property type="nucleotide sequence ID" value="NZ_JACCBG010000001.1"/>
</dbReference>
<keyword evidence="8" id="KW-1185">Reference proteome</keyword>
<evidence type="ECO:0000259" key="6">
    <source>
        <dbReference type="PROSITE" id="PS50977"/>
    </source>
</evidence>
<evidence type="ECO:0000256" key="4">
    <source>
        <dbReference type="PROSITE-ProRule" id="PRU00335"/>
    </source>
</evidence>
<dbReference type="PROSITE" id="PS50977">
    <property type="entry name" value="HTH_TETR_2"/>
    <property type="match status" value="1"/>
</dbReference>
<keyword evidence="3" id="KW-0804">Transcription</keyword>
<dbReference type="InterPro" id="IPR050109">
    <property type="entry name" value="HTH-type_TetR-like_transc_reg"/>
</dbReference>
<keyword evidence="1" id="KW-0805">Transcription regulation</keyword>
<sequence length="216" mass="23241">MTANTENDARGDGSAGGARTRLSPEQRRSQLLDLGVRLLAHRSLDELSIDLLAEEAGISRGLLYHYFGNKHAFHEAVVRRAADDLIAQTAPPVEGEPLERLLVSTTAYLDYVEANFEGYLSLVKGAAGGNDTLREIYEEARSALTDRIFREDAQGGILPDTAASRLVVRGWAAMTEELVLTWVQDPGGVSREELVAMIAGALPALVATLPGSAGER</sequence>
<dbReference type="SUPFAM" id="SSF46689">
    <property type="entry name" value="Homeodomain-like"/>
    <property type="match status" value="1"/>
</dbReference>
<dbReference type="GO" id="GO:0003700">
    <property type="term" value="F:DNA-binding transcription factor activity"/>
    <property type="evidence" value="ECO:0007669"/>
    <property type="project" value="TreeGrafter"/>
</dbReference>
<evidence type="ECO:0000256" key="2">
    <source>
        <dbReference type="ARBA" id="ARBA00023125"/>
    </source>
</evidence>
<dbReference type="InterPro" id="IPR009057">
    <property type="entry name" value="Homeodomain-like_sf"/>
</dbReference>
<dbReference type="InterPro" id="IPR036271">
    <property type="entry name" value="Tet_transcr_reg_TetR-rel_C_sf"/>
</dbReference>
<reference evidence="7 8" key="1">
    <citation type="submission" date="2020-07" db="EMBL/GenBank/DDBJ databases">
        <title>Sequencing the genomes of 1000 actinobacteria strains.</title>
        <authorList>
            <person name="Klenk H.-P."/>
        </authorList>
    </citation>
    <scope>NUCLEOTIDE SEQUENCE [LARGE SCALE GENOMIC DNA]</scope>
    <source>
        <strain evidence="7 8">DSM 21350</strain>
    </source>
</reference>
<dbReference type="PANTHER" id="PTHR30055">
    <property type="entry name" value="HTH-TYPE TRANSCRIPTIONAL REGULATOR RUTR"/>
    <property type="match status" value="1"/>
</dbReference>